<dbReference type="PANTHER" id="PTHR48111:SF1">
    <property type="entry name" value="TWO-COMPONENT RESPONSE REGULATOR ORR33"/>
    <property type="match status" value="1"/>
</dbReference>
<dbReference type="SMART" id="SM00448">
    <property type="entry name" value="REC"/>
    <property type="match status" value="1"/>
</dbReference>
<keyword evidence="1 6" id="KW-0597">Phosphoprotein</keyword>
<dbReference type="PROSITE" id="PS50110">
    <property type="entry name" value="RESPONSE_REGULATORY"/>
    <property type="match status" value="1"/>
</dbReference>
<dbReference type="AlphaFoldDB" id="A0A1E8FF37"/>
<evidence type="ECO:0000256" key="5">
    <source>
        <dbReference type="ARBA" id="ARBA00023163"/>
    </source>
</evidence>
<gene>
    <name evidence="9" type="ORF">BFC17_13150</name>
</gene>
<dbReference type="Pfam" id="PF00072">
    <property type="entry name" value="Response_reg"/>
    <property type="match status" value="1"/>
</dbReference>
<dbReference type="InterPro" id="IPR043128">
    <property type="entry name" value="Rev_trsase/Diguanyl_cyclase"/>
</dbReference>
<dbReference type="SUPFAM" id="SSF52172">
    <property type="entry name" value="CheY-like"/>
    <property type="match status" value="1"/>
</dbReference>
<dbReference type="CDD" id="cd00156">
    <property type="entry name" value="REC"/>
    <property type="match status" value="1"/>
</dbReference>
<evidence type="ECO:0000256" key="1">
    <source>
        <dbReference type="ARBA" id="ARBA00022553"/>
    </source>
</evidence>
<evidence type="ECO:0000313" key="10">
    <source>
        <dbReference type="Proteomes" id="UP000176037"/>
    </source>
</evidence>
<dbReference type="GO" id="GO:0000156">
    <property type="term" value="F:phosphorelay response regulator activity"/>
    <property type="evidence" value="ECO:0007669"/>
    <property type="project" value="TreeGrafter"/>
</dbReference>
<keyword evidence="3" id="KW-0805">Transcription regulation</keyword>
<keyword evidence="4" id="KW-0238">DNA-binding</keyword>
<dbReference type="NCBIfam" id="TIGR00254">
    <property type="entry name" value="GGDEF"/>
    <property type="match status" value="1"/>
</dbReference>
<dbReference type="GO" id="GO:0005829">
    <property type="term" value="C:cytosol"/>
    <property type="evidence" value="ECO:0007669"/>
    <property type="project" value="TreeGrafter"/>
</dbReference>
<dbReference type="SUPFAM" id="SSF55073">
    <property type="entry name" value="Nucleotide cyclase"/>
    <property type="match status" value="1"/>
</dbReference>
<dbReference type="GO" id="GO:0000976">
    <property type="term" value="F:transcription cis-regulatory region binding"/>
    <property type="evidence" value="ECO:0007669"/>
    <property type="project" value="TreeGrafter"/>
</dbReference>
<evidence type="ECO:0000259" key="7">
    <source>
        <dbReference type="PROSITE" id="PS50110"/>
    </source>
</evidence>
<keyword evidence="2" id="KW-0902">Two-component regulatory system</keyword>
<evidence type="ECO:0008006" key="11">
    <source>
        <dbReference type="Google" id="ProtNLM"/>
    </source>
</evidence>
<name>A0A1E8FF37_9ALTE</name>
<evidence type="ECO:0000259" key="8">
    <source>
        <dbReference type="PROSITE" id="PS50887"/>
    </source>
</evidence>
<dbReference type="Gene3D" id="3.40.50.2300">
    <property type="match status" value="1"/>
</dbReference>
<dbReference type="InterPro" id="IPR039420">
    <property type="entry name" value="WalR-like"/>
</dbReference>
<accession>A0A1E8FF37</accession>
<feature type="domain" description="GGDEF" evidence="8">
    <location>
        <begin position="174"/>
        <end position="295"/>
    </location>
</feature>
<reference evidence="9 10" key="1">
    <citation type="submission" date="2016-09" db="EMBL/GenBank/DDBJ databases">
        <title>Alteromonas lipolytica, a new species isolated from sea water.</title>
        <authorList>
            <person name="Wu Y.-H."/>
            <person name="Cheng H."/>
            <person name="Xu X.-W."/>
        </authorList>
    </citation>
    <scope>NUCLEOTIDE SEQUENCE [LARGE SCALE GENOMIC DNA]</scope>
    <source>
        <strain evidence="9 10">JW12</strain>
    </source>
</reference>
<keyword evidence="5" id="KW-0804">Transcription</keyword>
<dbReference type="PANTHER" id="PTHR48111">
    <property type="entry name" value="REGULATOR OF RPOS"/>
    <property type="match status" value="1"/>
</dbReference>
<organism evidence="9 10">
    <name type="scientific">Alteromonas lipolytica</name>
    <dbReference type="NCBI Taxonomy" id="1856405"/>
    <lineage>
        <taxon>Bacteria</taxon>
        <taxon>Pseudomonadati</taxon>
        <taxon>Pseudomonadota</taxon>
        <taxon>Gammaproteobacteria</taxon>
        <taxon>Alteromonadales</taxon>
        <taxon>Alteromonadaceae</taxon>
        <taxon>Alteromonas/Salinimonas group</taxon>
        <taxon>Alteromonas</taxon>
    </lineage>
</organism>
<dbReference type="InterPro" id="IPR029787">
    <property type="entry name" value="Nucleotide_cyclase"/>
</dbReference>
<dbReference type="STRING" id="1856405.BFC17_13150"/>
<comment type="caution">
    <text evidence="9">The sequence shown here is derived from an EMBL/GenBank/DDBJ whole genome shotgun (WGS) entry which is preliminary data.</text>
</comment>
<evidence type="ECO:0000256" key="3">
    <source>
        <dbReference type="ARBA" id="ARBA00023015"/>
    </source>
</evidence>
<dbReference type="OrthoDB" id="9812260at2"/>
<protein>
    <recommendedName>
        <fullName evidence="11">Diguanylate cyclase response regulator</fullName>
    </recommendedName>
</protein>
<dbReference type="PROSITE" id="PS50887">
    <property type="entry name" value="GGDEF"/>
    <property type="match status" value="1"/>
</dbReference>
<dbReference type="SMART" id="SM00267">
    <property type="entry name" value="GGDEF"/>
    <property type="match status" value="1"/>
</dbReference>
<dbReference type="CDD" id="cd01949">
    <property type="entry name" value="GGDEF"/>
    <property type="match status" value="1"/>
</dbReference>
<proteinExistence type="predicted"/>
<dbReference type="Gene3D" id="3.30.70.270">
    <property type="match status" value="1"/>
</dbReference>
<evidence type="ECO:0000256" key="6">
    <source>
        <dbReference type="PROSITE-ProRule" id="PRU00169"/>
    </source>
</evidence>
<evidence type="ECO:0000313" key="9">
    <source>
        <dbReference type="EMBL" id="OFI34542.1"/>
    </source>
</evidence>
<keyword evidence="10" id="KW-1185">Reference proteome</keyword>
<dbReference type="InterPro" id="IPR000160">
    <property type="entry name" value="GGDEF_dom"/>
</dbReference>
<evidence type="ECO:0000256" key="2">
    <source>
        <dbReference type="ARBA" id="ARBA00023012"/>
    </source>
</evidence>
<dbReference type="RefSeq" id="WP_070175461.1">
    <property type="nucleotide sequence ID" value="NZ_BMJR01000001.1"/>
</dbReference>
<dbReference type="Proteomes" id="UP000176037">
    <property type="component" value="Unassembled WGS sequence"/>
</dbReference>
<dbReference type="GO" id="GO:0032993">
    <property type="term" value="C:protein-DNA complex"/>
    <property type="evidence" value="ECO:0007669"/>
    <property type="project" value="TreeGrafter"/>
</dbReference>
<feature type="modified residue" description="4-aspartylphosphate" evidence="6">
    <location>
        <position position="64"/>
    </location>
</feature>
<dbReference type="InterPro" id="IPR001789">
    <property type="entry name" value="Sig_transdc_resp-reg_receiver"/>
</dbReference>
<dbReference type="InterPro" id="IPR011006">
    <property type="entry name" value="CheY-like_superfamily"/>
</dbReference>
<feature type="domain" description="Response regulatory" evidence="7">
    <location>
        <begin position="16"/>
        <end position="131"/>
    </location>
</feature>
<evidence type="ECO:0000256" key="4">
    <source>
        <dbReference type="ARBA" id="ARBA00023125"/>
    </source>
</evidence>
<sequence>MWTDNSKESQSNNTSTILIVEDELATLTILEDTLSGDNITILPVCTEAGANRHLRRDIALFIIDLNLPDGSGLNLIKHIRKIPHHVNTPIIVTTSSDRSEDITASFMAGATDYLIKPLNTTVLFHKTKLLLNYQKHWDLLQLEAFTDPMTMLFNRRSITEKAEQAWLQSQLSGVPFCTVTVGISKLEQYNEKNGFSAGDKLIAEFANIVRQQLTNTEGFGGRLHGDNLVVVLPEYNLAETERFAQNLSQVLVSYVDSLKNSRDIGIAPKIGISEHLADSLPTPADIFCVPHNRLN</sequence>
<dbReference type="Pfam" id="PF00990">
    <property type="entry name" value="GGDEF"/>
    <property type="match status" value="1"/>
</dbReference>
<dbReference type="EMBL" id="MJIC01000010">
    <property type="protein sequence ID" value="OFI34542.1"/>
    <property type="molecule type" value="Genomic_DNA"/>
</dbReference>
<dbReference type="GO" id="GO:0006355">
    <property type="term" value="P:regulation of DNA-templated transcription"/>
    <property type="evidence" value="ECO:0007669"/>
    <property type="project" value="TreeGrafter"/>
</dbReference>